<dbReference type="AlphaFoldDB" id="A0A0U5CAA4"/>
<evidence type="ECO:0000313" key="1">
    <source>
        <dbReference type="EMBL" id="CEL06154.1"/>
    </source>
</evidence>
<dbReference type="Pfam" id="PF05705">
    <property type="entry name" value="DUF829"/>
    <property type="match status" value="1"/>
</dbReference>
<dbReference type="PANTHER" id="PTHR12265">
    <property type="entry name" value="TRANSMEMBRANE PROTEIN 53"/>
    <property type="match status" value="1"/>
</dbReference>
<sequence length="301" mass="33661">MASAVQKANHLSPFKQLSSCIYVQEPDASVENTGNYSNTIVLAFWMNAFSRSLVKYVAEYRRLAPHAQIIFIRTSSSEFMLRPTKRAQYDRLAPAVEVLRTLHSDSPVFIHMFSNGGVFAVTHLLEGYQKATGHPLRVSSTVIDSAPGTATLSATIKAFSYVLPKRWILRLLSKVLLYAYLTSMFVLGKAVGKVLGVRDAVSVARQAINDGRLMRGLDKVRPPPRCYIYSDADELVDWKDVERHAADAESKGFEVRREKFLGSEHVAHMKADPERYWSTVKLYLEAVESEQAASSTRVVDG</sequence>
<dbReference type="InterPro" id="IPR008547">
    <property type="entry name" value="DUF829_TMEM53"/>
</dbReference>
<keyword evidence="2" id="KW-1185">Reference proteome</keyword>
<name>A0A0U5CAA4_ASPCI</name>
<organism evidence="1 2">
    <name type="scientific">Aspergillus calidoustus</name>
    <dbReference type="NCBI Taxonomy" id="454130"/>
    <lineage>
        <taxon>Eukaryota</taxon>
        <taxon>Fungi</taxon>
        <taxon>Dikarya</taxon>
        <taxon>Ascomycota</taxon>
        <taxon>Pezizomycotina</taxon>
        <taxon>Eurotiomycetes</taxon>
        <taxon>Eurotiomycetidae</taxon>
        <taxon>Eurotiales</taxon>
        <taxon>Aspergillaceae</taxon>
        <taxon>Aspergillus</taxon>
        <taxon>Aspergillus subgen. Nidulantes</taxon>
    </lineage>
</organism>
<reference evidence="2" key="1">
    <citation type="journal article" date="2016" name="Genome Announc.">
        <title>Draft genome sequences of fungus Aspergillus calidoustus.</title>
        <authorList>
            <person name="Horn F."/>
            <person name="Linde J."/>
            <person name="Mattern D.J."/>
            <person name="Walther G."/>
            <person name="Guthke R."/>
            <person name="Scherlach K."/>
            <person name="Martin K."/>
            <person name="Brakhage A.A."/>
            <person name="Petzke L."/>
            <person name="Valiante V."/>
        </authorList>
    </citation>
    <scope>NUCLEOTIDE SEQUENCE [LARGE SCALE GENOMIC DNA]</scope>
    <source>
        <strain evidence="2">SF006504</strain>
    </source>
</reference>
<protein>
    <recommendedName>
        <fullName evidence="3">Indole-diterpene biosynthesis protein PaxU</fullName>
    </recommendedName>
</protein>
<dbReference type="InterPro" id="IPR029058">
    <property type="entry name" value="AB_hydrolase_fold"/>
</dbReference>
<gene>
    <name evidence="1" type="ORF">ASPCAL07262</name>
</gene>
<dbReference type="Proteomes" id="UP000054771">
    <property type="component" value="Unassembled WGS sequence"/>
</dbReference>
<dbReference type="PANTHER" id="PTHR12265:SF36">
    <property type="entry name" value="P450, PUTATIVE (EUROFUNG)-RELATED"/>
    <property type="match status" value="1"/>
</dbReference>
<dbReference type="SUPFAM" id="SSF53474">
    <property type="entry name" value="alpha/beta-Hydrolases"/>
    <property type="match status" value="1"/>
</dbReference>
<dbReference type="OMA" id="LAFWMNA"/>
<proteinExistence type="predicted"/>
<dbReference type="Gene3D" id="3.40.50.1820">
    <property type="entry name" value="alpha/beta hydrolase"/>
    <property type="match status" value="1"/>
</dbReference>
<evidence type="ECO:0008006" key="3">
    <source>
        <dbReference type="Google" id="ProtNLM"/>
    </source>
</evidence>
<accession>A0A0U5CAA4</accession>
<dbReference type="OrthoDB" id="77878at2759"/>
<dbReference type="EMBL" id="CDMC01000005">
    <property type="protein sequence ID" value="CEL06154.1"/>
    <property type="molecule type" value="Genomic_DNA"/>
</dbReference>
<evidence type="ECO:0000313" key="2">
    <source>
        <dbReference type="Proteomes" id="UP000054771"/>
    </source>
</evidence>
<dbReference type="STRING" id="454130.A0A0U5CAA4"/>